<feature type="region of interest" description="Disordered" evidence="1">
    <location>
        <begin position="564"/>
        <end position="585"/>
    </location>
</feature>
<accession>U6MDK9</accession>
<dbReference type="Pfam" id="PF10294">
    <property type="entry name" value="Methyltransf_16"/>
    <property type="match status" value="1"/>
</dbReference>
<feature type="region of interest" description="Disordered" evidence="1">
    <location>
        <begin position="332"/>
        <end position="424"/>
    </location>
</feature>
<evidence type="ECO:0000313" key="2">
    <source>
        <dbReference type="EMBL" id="CDJ61143.1"/>
    </source>
</evidence>
<dbReference type="RefSeq" id="XP_013337793.1">
    <property type="nucleotide sequence ID" value="XM_013482339.1"/>
</dbReference>
<dbReference type="InterPro" id="IPR019410">
    <property type="entry name" value="Methyltransf_16"/>
</dbReference>
<organism evidence="2 3">
    <name type="scientific">Eimeria maxima</name>
    <name type="common">Coccidian parasite</name>
    <dbReference type="NCBI Taxonomy" id="5804"/>
    <lineage>
        <taxon>Eukaryota</taxon>
        <taxon>Sar</taxon>
        <taxon>Alveolata</taxon>
        <taxon>Apicomplexa</taxon>
        <taxon>Conoidasida</taxon>
        <taxon>Coccidia</taxon>
        <taxon>Eucoccidiorida</taxon>
        <taxon>Eimeriorina</taxon>
        <taxon>Eimeriidae</taxon>
        <taxon>Eimeria</taxon>
    </lineage>
</organism>
<feature type="region of interest" description="Disordered" evidence="1">
    <location>
        <begin position="281"/>
        <end position="314"/>
    </location>
</feature>
<dbReference type="OrthoDB" id="46564at2759"/>
<reference evidence="2" key="2">
    <citation type="submission" date="2013-10" db="EMBL/GenBank/DDBJ databases">
        <authorList>
            <person name="Aslett M."/>
        </authorList>
    </citation>
    <scope>NUCLEOTIDE SEQUENCE [LARGE SCALE GENOMIC DNA]</scope>
    <source>
        <strain evidence="2">Weybridge</strain>
    </source>
</reference>
<dbReference type="SUPFAM" id="SSF53335">
    <property type="entry name" value="S-adenosyl-L-methionine-dependent methyltransferases"/>
    <property type="match status" value="1"/>
</dbReference>
<dbReference type="EMBL" id="HG722017">
    <property type="protein sequence ID" value="CDJ61143.1"/>
    <property type="molecule type" value="Genomic_DNA"/>
</dbReference>
<dbReference type="AlphaFoldDB" id="U6MDK9"/>
<feature type="compositionally biased region" description="Low complexity" evidence="1">
    <location>
        <begin position="468"/>
        <end position="479"/>
    </location>
</feature>
<feature type="region of interest" description="Disordered" evidence="1">
    <location>
        <begin position="449"/>
        <end position="479"/>
    </location>
</feature>
<dbReference type="VEuPathDB" id="ToxoDB:EMWEY_00038460"/>
<evidence type="ECO:0000313" key="3">
    <source>
        <dbReference type="Proteomes" id="UP000030763"/>
    </source>
</evidence>
<name>U6MDK9_EIMMA</name>
<feature type="compositionally biased region" description="Polar residues" evidence="1">
    <location>
        <begin position="332"/>
        <end position="344"/>
    </location>
</feature>
<keyword evidence="3" id="KW-1185">Reference proteome</keyword>
<feature type="region of interest" description="Disordered" evidence="1">
    <location>
        <begin position="493"/>
        <end position="519"/>
    </location>
</feature>
<feature type="region of interest" description="Disordered" evidence="1">
    <location>
        <begin position="537"/>
        <end position="556"/>
    </location>
</feature>
<feature type="compositionally biased region" description="Low complexity" evidence="1">
    <location>
        <begin position="682"/>
        <end position="694"/>
    </location>
</feature>
<sequence length="803" mass="82836">MLRRGSGVPLDLGSWQAPRFYIYEAGEVTGVPKDLLCIKECAWGPAAAQVGPAPVFLGKHLELQATQANRTPLRGRKTIELGAGCGLVSMVAALLGADAHACEDSGPTLALLQHNVATFNSEFTRCSPIRACEFPTCDNLRNHFDILFVTDLLNSPSARIKTLQCLLHLLGPKTDGSIDIFSVKPPDDVSESVWRSKVKGLENGNSDVNPSPIEATGATVREAAALWSEKEDNDGNTASLSSYSTLSSVRGGVQLAPFRSSSEVLTNAEQQAPGEGIQQKLESLSRSETAESRPATVLDPATRSGTNASSRPGLLRNLSQPVLHHLPLEHTNTAAKPKSSNTARNGAPAATVSSLEPAPSADGKQKRPMTSTTAKADASGGGPRMRQRMLVNNDESPNKRKLSATASNGSISLRSTKGRGSPCPASPFQTLQATAAAAVKPTAPVQGKILPSKLKSTPPECNGEKQYTSSATASKTAGRAAAFQRATTARLNSTATGTANLRKNSADKTSADGTTDPLEPAIVRGATTESVVAAKSAVQKVSKPARPPTSLPPTQQYHKRLGPLTPGWGAPNVQPRRPTAEGSPTATQEATAAYTHLRSGRKSSLVNATNTPGATATAASTTAAAATALHQQLTPGSAFALDRCTAPRTGGSHPMLKAASVAAAGPTSRLVSGAGSGVSQYPSISSGGSPRISSATVAAPRPVVGPTQADNAVAGSAKTTPAVAYQPTSATGGEAKAAAVATEAREKPDKPRGPVEAKRSAVSGGSNTATGPLGARLVSRLSGLFKRSGSKETDNKLRRLRGL</sequence>
<protein>
    <submittedName>
        <fullName evidence="2">Uncharacterized protein</fullName>
    </submittedName>
</protein>
<dbReference type="Proteomes" id="UP000030763">
    <property type="component" value="Unassembled WGS sequence"/>
</dbReference>
<feature type="region of interest" description="Disordered" evidence="1">
    <location>
        <begin position="724"/>
        <end position="774"/>
    </location>
</feature>
<feature type="compositionally biased region" description="Low complexity" evidence="1">
    <location>
        <begin position="730"/>
        <end position="742"/>
    </location>
</feature>
<feature type="compositionally biased region" description="Polar residues" evidence="1">
    <location>
        <begin position="404"/>
        <end position="415"/>
    </location>
</feature>
<dbReference type="GeneID" id="25337832"/>
<proteinExistence type="predicted"/>
<evidence type="ECO:0000256" key="1">
    <source>
        <dbReference type="SAM" id="MobiDB-lite"/>
    </source>
</evidence>
<feature type="region of interest" description="Disordered" evidence="1">
    <location>
        <begin position="675"/>
        <end position="695"/>
    </location>
</feature>
<dbReference type="InterPro" id="IPR029063">
    <property type="entry name" value="SAM-dependent_MTases_sf"/>
</dbReference>
<reference evidence="2" key="1">
    <citation type="submission" date="2013-10" db="EMBL/GenBank/DDBJ databases">
        <title>Genomic analysis of the causative agents of coccidiosis in chickens.</title>
        <authorList>
            <person name="Reid A.J."/>
            <person name="Blake D."/>
            <person name="Billington K."/>
            <person name="Browne H."/>
            <person name="Dunn M."/>
            <person name="Hung S."/>
            <person name="Kawahara F."/>
            <person name="Miranda-Saavedra D."/>
            <person name="Mourier T."/>
            <person name="Nagra H."/>
            <person name="Otto T.D."/>
            <person name="Rawlings N."/>
            <person name="Sanchez A."/>
            <person name="Sanders M."/>
            <person name="Subramaniam C."/>
            <person name="Tay Y."/>
            <person name="Dear P."/>
            <person name="Doerig C."/>
            <person name="Gruber A."/>
            <person name="Parkinson J."/>
            <person name="Shirley M."/>
            <person name="Wan K.L."/>
            <person name="Berriman M."/>
            <person name="Tomley F."/>
            <person name="Pain A."/>
        </authorList>
    </citation>
    <scope>NUCLEOTIDE SEQUENCE [LARGE SCALE GENOMIC DNA]</scope>
    <source>
        <strain evidence="2">Weybridge</strain>
    </source>
</reference>
<dbReference type="Gene3D" id="3.40.50.150">
    <property type="entry name" value="Vaccinia Virus protein VP39"/>
    <property type="match status" value="1"/>
</dbReference>
<feature type="compositionally biased region" description="Basic and acidic residues" evidence="1">
    <location>
        <begin position="743"/>
        <end position="759"/>
    </location>
</feature>
<feature type="compositionally biased region" description="Polar residues" evidence="1">
    <location>
        <begin position="493"/>
        <end position="503"/>
    </location>
</feature>
<gene>
    <name evidence="2" type="ORF">EMWEY_00038460</name>
</gene>